<comment type="caution">
    <text evidence="1">The sequence shown here is derived from an EMBL/GenBank/DDBJ whole genome shotgun (WGS) entry which is preliminary data.</text>
</comment>
<evidence type="ECO:0000313" key="2">
    <source>
        <dbReference type="Proteomes" id="UP001196413"/>
    </source>
</evidence>
<accession>A0AAD5RCU0</accession>
<gene>
    <name evidence="1" type="ORF">KIN20_034617</name>
</gene>
<protein>
    <submittedName>
        <fullName evidence="1">Uncharacterized protein</fullName>
    </submittedName>
</protein>
<name>A0AAD5RCU0_PARTN</name>
<proteinExistence type="predicted"/>
<sequence>MLVFCYPLPSQKNHPVCMRSQEAVLYKFRFDSCRFVQEYLRAETAAPRYAVKMELCEK</sequence>
<dbReference type="EMBL" id="JAHQIW010007146">
    <property type="protein sequence ID" value="KAJ1372449.1"/>
    <property type="molecule type" value="Genomic_DNA"/>
</dbReference>
<dbReference type="Proteomes" id="UP001196413">
    <property type="component" value="Unassembled WGS sequence"/>
</dbReference>
<reference evidence="1" key="1">
    <citation type="submission" date="2021-06" db="EMBL/GenBank/DDBJ databases">
        <title>Parelaphostrongylus tenuis whole genome reference sequence.</title>
        <authorList>
            <person name="Garwood T.J."/>
            <person name="Larsen P.A."/>
            <person name="Fountain-Jones N.M."/>
            <person name="Garbe J.R."/>
            <person name="Macchietto M.G."/>
            <person name="Kania S.A."/>
            <person name="Gerhold R.W."/>
            <person name="Richards J.E."/>
            <person name="Wolf T.M."/>
        </authorList>
    </citation>
    <scope>NUCLEOTIDE SEQUENCE</scope>
    <source>
        <strain evidence="1">MNPRO001-30</strain>
        <tissue evidence="1">Meninges</tissue>
    </source>
</reference>
<dbReference type="AlphaFoldDB" id="A0AAD5RCU0"/>
<organism evidence="1 2">
    <name type="scientific">Parelaphostrongylus tenuis</name>
    <name type="common">Meningeal worm</name>
    <dbReference type="NCBI Taxonomy" id="148309"/>
    <lineage>
        <taxon>Eukaryota</taxon>
        <taxon>Metazoa</taxon>
        <taxon>Ecdysozoa</taxon>
        <taxon>Nematoda</taxon>
        <taxon>Chromadorea</taxon>
        <taxon>Rhabditida</taxon>
        <taxon>Rhabditina</taxon>
        <taxon>Rhabditomorpha</taxon>
        <taxon>Strongyloidea</taxon>
        <taxon>Metastrongylidae</taxon>
        <taxon>Parelaphostrongylus</taxon>
    </lineage>
</organism>
<keyword evidence="2" id="KW-1185">Reference proteome</keyword>
<evidence type="ECO:0000313" key="1">
    <source>
        <dbReference type="EMBL" id="KAJ1372449.1"/>
    </source>
</evidence>